<comment type="subcellular location">
    <subcellularLocation>
        <location evidence="1 8">Cell inner membrane</location>
        <topology evidence="1 8">Single-pass membrane protein</topology>
    </subcellularLocation>
</comment>
<keyword evidence="2" id="KW-1003">Cell membrane</keyword>
<sequence length="52" mass="5932">MKVPPSAPIWCLLIVCITLLAFTLLVRKSLCEIRYRDTNREVAAFMAYESGK</sequence>
<dbReference type="InterPro" id="IPR000021">
    <property type="entry name" value="Hok/gef_toxin"/>
</dbReference>
<dbReference type="Pfam" id="PF01848">
    <property type="entry name" value="HOK_GEF"/>
    <property type="match status" value="1"/>
</dbReference>
<keyword evidence="7 8" id="KW-0472">Membrane</keyword>
<keyword evidence="6 8" id="KW-1133">Transmembrane helix</keyword>
<dbReference type="PRINTS" id="PR00281">
    <property type="entry name" value="HOKGEFTOXIC"/>
</dbReference>
<evidence type="ECO:0000256" key="3">
    <source>
        <dbReference type="ARBA" id="ARBA00022519"/>
    </source>
</evidence>
<keyword evidence="3" id="KW-0997">Cell inner membrane</keyword>
<dbReference type="InterPro" id="IPR018084">
    <property type="entry name" value="Hok/gef_toxin_CS"/>
</dbReference>
<organism evidence="9 10">
    <name type="scientific">Klebsiella michiganensis</name>
    <dbReference type="NCBI Taxonomy" id="1134687"/>
    <lineage>
        <taxon>Bacteria</taxon>
        <taxon>Pseudomonadati</taxon>
        <taxon>Pseudomonadota</taxon>
        <taxon>Gammaproteobacteria</taxon>
        <taxon>Enterobacterales</taxon>
        <taxon>Enterobacteriaceae</taxon>
        <taxon>Klebsiella/Raoultella group</taxon>
        <taxon>Klebsiella</taxon>
    </lineage>
</organism>
<dbReference type="RefSeq" id="WP_004852677.1">
    <property type="nucleotide sequence ID" value="NZ_CABGLF010000005.1"/>
</dbReference>
<name>A0A7H5AAB3_9ENTR</name>
<evidence type="ECO:0000256" key="4">
    <source>
        <dbReference type="ARBA" id="ARBA00022649"/>
    </source>
</evidence>
<evidence type="ECO:0000313" key="10">
    <source>
        <dbReference type="Proteomes" id="UP000020202"/>
    </source>
</evidence>
<dbReference type="NCBIfam" id="NF007279">
    <property type="entry name" value="PRK09738.1"/>
    <property type="match status" value="1"/>
</dbReference>
<evidence type="ECO:0000256" key="2">
    <source>
        <dbReference type="ARBA" id="ARBA00022475"/>
    </source>
</evidence>
<dbReference type="Proteomes" id="UP000020202">
    <property type="component" value="Unassembled WGS sequence"/>
</dbReference>
<evidence type="ECO:0000256" key="7">
    <source>
        <dbReference type="ARBA" id="ARBA00023136"/>
    </source>
</evidence>
<evidence type="ECO:0000256" key="5">
    <source>
        <dbReference type="ARBA" id="ARBA00022692"/>
    </source>
</evidence>
<evidence type="ECO:0000256" key="1">
    <source>
        <dbReference type="ARBA" id="ARBA00004377"/>
    </source>
</evidence>
<evidence type="ECO:0000256" key="6">
    <source>
        <dbReference type="ARBA" id="ARBA00022989"/>
    </source>
</evidence>
<dbReference type="GO" id="GO:0005886">
    <property type="term" value="C:plasma membrane"/>
    <property type="evidence" value="ECO:0007669"/>
    <property type="project" value="UniProtKB-SubCell"/>
</dbReference>
<gene>
    <name evidence="9" type="ORF">L373_02294</name>
</gene>
<comment type="similarity">
    <text evidence="8">Belongs to the hok/gef family.</text>
</comment>
<feature type="transmembrane region" description="Helical" evidence="8">
    <location>
        <begin position="6"/>
        <end position="26"/>
    </location>
</feature>
<comment type="caution">
    <text evidence="9">The sequence shown here is derived from an EMBL/GenBank/DDBJ whole genome shotgun (WGS) entry which is preliminary data.</text>
</comment>
<proteinExistence type="inferred from homology"/>
<accession>A0A7H5AAB3</accession>
<reference evidence="9 10" key="1">
    <citation type="submission" date="2014-01" db="EMBL/GenBank/DDBJ databases">
        <title>The Genome Sequence of Klebsiella oxytoca MGH 27.</title>
        <authorList>
            <consortium name="The Broad Institute Genomics Platform"/>
            <consortium name="The Broad Institute Genome Sequencing Center for Infectious Disease"/>
            <person name="Murphy C."/>
            <person name="Cosimi L."/>
            <person name="Cerqueira G."/>
            <person name="Feldgarden M."/>
            <person name="Earl A."/>
            <person name="Hung D."/>
            <person name="Onderdonk A.B."/>
            <person name="Ferraro M.J."/>
            <person name="Hooper D."/>
            <person name="Dekker J."/>
            <person name="O'Brien T."/>
            <person name="Huang S."/>
            <person name="Quan V."/>
            <person name="Ernst C."/>
            <person name="Delaney M."/>
            <person name="DuBois A."/>
            <person name="Kim D.S."/>
            <person name="Young S.K."/>
            <person name="Zeng Q."/>
            <person name="Gargeya S."/>
            <person name="Fitzgerald M."/>
            <person name="Abouelleil A."/>
            <person name="Alvarado L."/>
            <person name="Berlin A.M."/>
            <person name="Chapman S.B."/>
            <person name="Gainer-Dewar J."/>
            <person name="Goldberg J."/>
            <person name="Gnerre S."/>
            <person name="Griggs A."/>
            <person name="Gujja S."/>
            <person name="Hansen M."/>
            <person name="Howarth C."/>
            <person name="Imamovic A."/>
            <person name="Ireland A."/>
            <person name="Larimer J."/>
            <person name="McCowan C."/>
            <person name="Murphy C."/>
            <person name="Pearson M."/>
            <person name="Poon T.W."/>
            <person name="Priest M."/>
            <person name="Roberts A."/>
            <person name="Saif S."/>
            <person name="Shea T."/>
            <person name="Sykes S."/>
            <person name="Wortman J."/>
            <person name="Nusbaum C."/>
            <person name="Birren B."/>
        </authorList>
    </citation>
    <scope>NUCLEOTIDE SEQUENCE [LARGE SCALE GENOMIC DNA]</scope>
    <source>
        <strain evidence="9 10">MGH 27</strain>
    </source>
</reference>
<protein>
    <submittedName>
        <fullName evidence="9">Stable plasmid inheritance protein</fullName>
    </submittedName>
</protein>
<keyword evidence="5 8" id="KW-0812">Transmembrane</keyword>
<dbReference type="PROSITE" id="PS00556">
    <property type="entry name" value="HOK_GEF"/>
    <property type="match status" value="1"/>
</dbReference>
<evidence type="ECO:0000313" key="9">
    <source>
        <dbReference type="EMBL" id="EWF89791.1"/>
    </source>
</evidence>
<dbReference type="EMBL" id="JCNZ01000008">
    <property type="protein sequence ID" value="EWF89791.1"/>
    <property type="molecule type" value="Genomic_DNA"/>
</dbReference>
<evidence type="ECO:0000256" key="8">
    <source>
        <dbReference type="RuleBase" id="RU221113"/>
    </source>
</evidence>
<dbReference type="AlphaFoldDB" id="A0A7H5AAB3"/>
<keyword evidence="4" id="KW-1277">Toxin-antitoxin system</keyword>